<feature type="transmembrane region" description="Helical" evidence="1">
    <location>
        <begin position="44"/>
        <end position="65"/>
    </location>
</feature>
<gene>
    <name evidence="2" type="ORF">LOOC260_115920</name>
</gene>
<evidence type="ECO:0000256" key="1">
    <source>
        <dbReference type="SAM" id="Phobius"/>
    </source>
</evidence>
<organism evidence="2 3">
    <name type="scientific">Paucilactobacillus hokkaidonensis JCM 18461</name>
    <dbReference type="NCBI Taxonomy" id="1291742"/>
    <lineage>
        <taxon>Bacteria</taxon>
        <taxon>Bacillati</taxon>
        <taxon>Bacillota</taxon>
        <taxon>Bacilli</taxon>
        <taxon>Lactobacillales</taxon>
        <taxon>Lactobacillaceae</taxon>
        <taxon>Paucilactobacillus</taxon>
    </lineage>
</organism>
<keyword evidence="1" id="KW-0472">Membrane</keyword>
<dbReference type="RefSeq" id="WP_041094178.1">
    <property type="nucleotide sequence ID" value="NZ_AP014680.1"/>
</dbReference>
<dbReference type="HOGENOM" id="CLU_177085_2_1_9"/>
<sequence>MKQVGIEALLTLIVQFGFIWMTFKCIQGIHVERFFRQAPKGLSMLIVLLSVAIGYICADFFMSFFDSIRNLTFLIK</sequence>
<protein>
    <recommendedName>
        <fullName evidence="4">DUF1146 domain-containing protein</fullName>
    </recommendedName>
</protein>
<evidence type="ECO:0000313" key="3">
    <source>
        <dbReference type="Proteomes" id="UP000031620"/>
    </source>
</evidence>
<dbReference type="Pfam" id="PF06612">
    <property type="entry name" value="DUF1146"/>
    <property type="match status" value="1"/>
</dbReference>
<dbReference type="EMBL" id="AP014680">
    <property type="protein sequence ID" value="BAP86102.1"/>
    <property type="molecule type" value="Genomic_DNA"/>
</dbReference>
<dbReference type="STRING" id="1291742.LOOC260_115920"/>
<accession>A0A0A1GV16</accession>
<reference evidence="2 3" key="1">
    <citation type="submission" date="2014-11" db="EMBL/GenBank/DDBJ databases">
        <title>Complete genome sequence and analysis of Lactobacillus hokkaidonensis LOOC260T.</title>
        <authorList>
            <person name="Tanizawa Y."/>
            <person name="Tohno M."/>
            <person name="Kaminuma E."/>
            <person name="Nakamura Y."/>
            <person name="Arita M."/>
        </authorList>
    </citation>
    <scope>NUCLEOTIDE SEQUENCE [LARGE SCALE GENOMIC DNA]</scope>
    <source>
        <strain evidence="2 3">LOOC260</strain>
    </source>
</reference>
<dbReference type="KEGG" id="lho:LOOC260_115920"/>
<keyword evidence="1" id="KW-0812">Transmembrane</keyword>
<dbReference type="Proteomes" id="UP000031620">
    <property type="component" value="Chromosome"/>
</dbReference>
<proteinExistence type="predicted"/>
<feature type="transmembrane region" description="Helical" evidence="1">
    <location>
        <begin position="6"/>
        <end position="23"/>
    </location>
</feature>
<keyword evidence="1" id="KW-1133">Transmembrane helix</keyword>
<name>A0A0A1GV16_9LACO</name>
<dbReference type="InterPro" id="IPR009526">
    <property type="entry name" value="DUF1146"/>
</dbReference>
<dbReference type="AlphaFoldDB" id="A0A0A1GV16"/>
<evidence type="ECO:0000313" key="2">
    <source>
        <dbReference type="EMBL" id="BAP86102.1"/>
    </source>
</evidence>
<evidence type="ECO:0008006" key="4">
    <source>
        <dbReference type="Google" id="ProtNLM"/>
    </source>
</evidence>